<keyword evidence="1" id="KW-0732">Signal</keyword>
<organism evidence="6 7">
    <name type="scientific">Yanshouia hominis</name>
    <dbReference type="NCBI Taxonomy" id="2763673"/>
    <lineage>
        <taxon>Bacteria</taxon>
        <taxon>Bacillati</taxon>
        <taxon>Bacillota</taxon>
        <taxon>Clostridia</taxon>
        <taxon>Eubacteriales</taxon>
        <taxon>Oscillospiraceae</taxon>
        <taxon>Yanshouia</taxon>
    </lineage>
</organism>
<dbReference type="PANTHER" id="PTHR31297:SF17">
    <property type="entry name" value="ENDOGLUCANASE"/>
    <property type="match status" value="1"/>
</dbReference>
<evidence type="ECO:0000256" key="2">
    <source>
        <dbReference type="ARBA" id="ARBA00022801"/>
    </source>
</evidence>
<evidence type="ECO:0000313" key="6">
    <source>
        <dbReference type="EMBL" id="MBC8576773.1"/>
    </source>
</evidence>
<dbReference type="EMBL" id="JACRTB010000015">
    <property type="protein sequence ID" value="MBC8576773.1"/>
    <property type="molecule type" value="Genomic_DNA"/>
</dbReference>
<dbReference type="Pfam" id="PF00150">
    <property type="entry name" value="Cellulase"/>
    <property type="match status" value="1"/>
</dbReference>
<dbReference type="InterPro" id="IPR017853">
    <property type="entry name" value="GH"/>
</dbReference>
<evidence type="ECO:0000256" key="1">
    <source>
        <dbReference type="ARBA" id="ARBA00022729"/>
    </source>
</evidence>
<name>A0ABR7NK53_9FIRM</name>
<dbReference type="Gene3D" id="3.20.20.80">
    <property type="entry name" value="Glycosidases"/>
    <property type="match status" value="1"/>
</dbReference>
<comment type="similarity">
    <text evidence="4">Belongs to the glycosyl hydrolase 5 (cellulase A) family.</text>
</comment>
<sequence>MDVDWSKTNQGRKYYNAQAAEDFAAAGVSHVRIRIADLASGDLLEGLDRQIADCLEHGLLPVIAYQADDFKNDPDEKNVQKVVDWWSKVARRYQDTSYLLSFDLLIEATDALNKQPEALNELYEKLVTEIRKTNPERIIMISPRLRSDAAYLHELEIPSAHNGYLMAEWHFYASGPSKTNDRKLWTTGSDHERSLIDEKIALALAWQKETGIPTWVGAWMPGNYNDGNDYTIEEQVAFASYMTRQLTAAGIPFSVNSDTKFYDRKANEWIPEMEPVFNCIYH</sequence>
<keyword evidence="2 4" id="KW-0378">Hydrolase</keyword>
<evidence type="ECO:0000256" key="4">
    <source>
        <dbReference type="RuleBase" id="RU361153"/>
    </source>
</evidence>
<dbReference type="PANTHER" id="PTHR31297">
    <property type="entry name" value="GLUCAN ENDO-1,6-BETA-GLUCOSIDASE B"/>
    <property type="match status" value="1"/>
</dbReference>
<dbReference type="Proteomes" id="UP000658131">
    <property type="component" value="Unassembled WGS sequence"/>
</dbReference>
<protein>
    <submittedName>
        <fullName evidence="6">Cellulase family glycosylhydrolase</fullName>
    </submittedName>
</protein>
<keyword evidence="7" id="KW-1185">Reference proteome</keyword>
<dbReference type="SUPFAM" id="SSF51445">
    <property type="entry name" value="(Trans)glycosidases"/>
    <property type="match status" value="1"/>
</dbReference>
<comment type="caution">
    <text evidence="6">The sequence shown here is derived from an EMBL/GenBank/DDBJ whole genome shotgun (WGS) entry which is preliminary data.</text>
</comment>
<evidence type="ECO:0000256" key="3">
    <source>
        <dbReference type="ARBA" id="ARBA00023295"/>
    </source>
</evidence>
<dbReference type="InterPro" id="IPR050386">
    <property type="entry name" value="Glycosyl_hydrolase_5"/>
</dbReference>
<reference evidence="6 7" key="1">
    <citation type="submission" date="2020-08" db="EMBL/GenBank/DDBJ databases">
        <title>Genome public.</title>
        <authorList>
            <person name="Liu C."/>
            <person name="Sun Q."/>
        </authorList>
    </citation>
    <scope>NUCLEOTIDE SEQUENCE [LARGE SCALE GENOMIC DNA]</scope>
    <source>
        <strain evidence="6 7">BX1</strain>
    </source>
</reference>
<gene>
    <name evidence="6" type="ORF">H8717_10220</name>
</gene>
<dbReference type="InterPro" id="IPR001547">
    <property type="entry name" value="Glyco_hydro_5"/>
</dbReference>
<proteinExistence type="inferred from homology"/>
<evidence type="ECO:0000313" key="7">
    <source>
        <dbReference type="Proteomes" id="UP000658131"/>
    </source>
</evidence>
<keyword evidence="3 4" id="KW-0326">Glycosidase</keyword>
<accession>A0ABR7NK53</accession>
<feature type="domain" description="Glycoside hydrolase family 5" evidence="5">
    <location>
        <begin position="10"/>
        <end position="244"/>
    </location>
</feature>
<evidence type="ECO:0000259" key="5">
    <source>
        <dbReference type="Pfam" id="PF00150"/>
    </source>
</evidence>